<evidence type="ECO:0000313" key="2">
    <source>
        <dbReference type="EMBL" id="MDY0393700.1"/>
    </source>
</evidence>
<dbReference type="Pfam" id="PF00480">
    <property type="entry name" value="ROK"/>
    <property type="match status" value="1"/>
</dbReference>
<comment type="similarity">
    <text evidence="1">Belongs to the ROK (NagC/XylR) family.</text>
</comment>
<reference evidence="2 3" key="1">
    <citation type="submission" date="2023-10" db="EMBL/GenBank/DDBJ databases">
        <title>Virgibacillus halophilus 5B73C genome.</title>
        <authorList>
            <person name="Miliotis G."/>
            <person name="Sengupta P."/>
            <person name="Hameed A."/>
            <person name="Chuvochina M."/>
            <person name="Mcdonagh F."/>
            <person name="Simpson A.C."/>
            <person name="Singh N.K."/>
            <person name="Rekha P.D."/>
            <person name="Raman K."/>
            <person name="Hugenholtz P."/>
            <person name="Venkateswaran K."/>
        </authorList>
    </citation>
    <scope>NUCLEOTIDE SEQUENCE [LARGE SCALE GENOMIC DNA]</scope>
    <source>
        <strain evidence="2 3">5B73C</strain>
    </source>
</reference>
<dbReference type="InterPro" id="IPR043129">
    <property type="entry name" value="ATPase_NBD"/>
</dbReference>
<proteinExistence type="inferred from homology"/>
<keyword evidence="3" id="KW-1185">Reference proteome</keyword>
<dbReference type="RefSeq" id="WP_390357504.1">
    <property type="nucleotide sequence ID" value="NZ_JBHUIZ010000015.1"/>
</dbReference>
<name>A0ABU5C3Q5_9BACI</name>
<dbReference type="Gene3D" id="3.30.420.40">
    <property type="match status" value="2"/>
</dbReference>
<dbReference type="InterPro" id="IPR000600">
    <property type="entry name" value="ROK"/>
</dbReference>
<dbReference type="CDD" id="cd24152">
    <property type="entry name" value="ASKHA_NBD_ROK-like"/>
    <property type="match status" value="1"/>
</dbReference>
<accession>A0ABU5C3Q5</accession>
<dbReference type="EMBL" id="JAWDIP010000003">
    <property type="protein sequence ID" value="MDY0393700.1"/>
    <property type="molecule type" value="Genomic_DNA"/>
</dbReference>
<dbReference type="Proteomes" id="UP001281447">
    <property type="component" value="Unassembled WGS sequence"/>
</dbReference>
<sequence>MKNFLAVDIGGTYIKTAVIDEAGSIMKISKIKTPKSLAGLMDLIADLNQVHPGTQGIAVSCPGAVSEKGVVHGTSALPYLHGPNIKQMMAEHTGQQIFMENDANCAAYAELWKGKAKTKHDVLVIVIGTGIGGAIIKNGEVHKGANLHGGEFGYMLIPTHSENGFDTWSDTGATGALIRKVAWLKQRKADQLTGEEIFNLATAGDPVCKREVAAFYRYLALGIYNLQYIYDPELILIGGGISARPDLIQQINTSISEILRRLPGSTIKPVVDTCEFRQHANLLGAVYGLMQLEKEALH</sequence>
<evidence type="ECO:0000313" key="3">
    <source>
        <dbReference type="Proteomes" id="UP001281447"/>
    </source>
</evidence>
<gene>
    <name evidence="2" type="ORF">RWE15_03645</name>
</gene>
<dbReference type="PANTHER" id="PTHR18964:SF170">
    <property type="entry name" value="SUGAR KINASE"/>
    <property type="match status" value="1"/>
</dbReference>
<dbReference type="SUPFAM" id="SSF53067">
    <property type="entry name" value="Actin-like ATPase domain"/>
    <property type="match status" value="1"/>
</dbReference>
<comment type="caution">
    <text evidence="2">The sequence shown here is derived from an EMBL/GenBank/DDBJ whole genome shotgun (WGS) entry which is preliminary data.</text>
</comment>
<organism evidence="2 3">
    <name type="scientific">Tigheibacillus halophilus</name>
    <dbReference type="NCBI Taxonomy" id="361280"/>
    <lineage>
        <taxon>Bacteria</taxon>
        <taxon>Bacillati</taxon>
        <taxon>Bacillota</taxon>
        <taxon>Bacilli</taxon>
        <taxon>Bacillales</taxon>
        <taxon>Bacillaceae</taxon>
        <taxon>Tigheibacillus</taxon>
    </lineage>
</organism>
<protein>
    <submittedName>
        <fullName evidence="2">ROK family protein</fullName>
    </submittedName>
</protein>
<evidence type="ECO:0000256" key="1">
    <source>
        <dbReference type="ARBA" id="ARBA00006479"/>
    </source>
</evidence>
<dbReference type="PANTHER" id="PTHR18964">
    <property type="entry name" value="ROK (REPRESSOR, ORF, KINASE) FAMILY"/>
    <property type="match status" value="1"/>
</dbReference>